<name>A0A2P2PAV5_RHIMU</name>
<accession>A0A2P2PAV5</accession>
<dbReference type="AlphaFoldDB" id="A0A2P2PAV5"/>
<evidence type="ECO:0000313" key="1">
    <source>
        <dbReference type="EMBL" id="MBX51884.1"/>
    </source>
</evidence>
<organism evidence="1">
    <name type="scientific">Rhizophora mucronata</name>
    <name type="common">Asiatic mangrove</name>
    <dbReference type="NCBI Taxonomy" id="61149"/>
    <lineage>
        <taxon>Eukaryota</taxon>
        <taxon>Viridiplantae</taxon>
        <taxon>Streptophyta</taxon>
        <taxon>Embryophyta</taxon>
        <taxon>Tracheophyta</taxon>
        <taxon>Spermatophyta</taxon>
        <taxon>Magnoliopsida</taxon>
        <taxon>eudicotyledons</taxon>
        <taxon>Gunneridae</taxon>
        <taxon>Pentapetalae</taxon>
        <taxon>rosids</taxon>
        <taxon>fabids</taxon>
        <taxon>Malpighiales</taxon>
        <taxon>Rhizophoraceae</taxon>
        <taxon>Rhizophora</taxon>
    </lineage>
</organism>
<reference evidence="1" key="1">
    <citation type="submission" date="2018-02" db="EMBL/GenBank/DDBJ databases">
        <title>Rhizophora mucronata_Transcriptome.</title>
        <authorList>
            <person name="Meera S.P."/>
            <person name="Sreeshan A."/>
            <person name="Augustine A."/>
        </authorList>
    </citation>
    <scope>NUCLEOTIDE SEQUENCE</scope>
    <source>
        <tissue evidence="1">Leaf</tissue>
    </source>
</reference>
<proteinExistence type="predicted"/>
<sequence length="47" mass="5284">MLHPRLGLGSNSFLNWHPCLCTTAEDSECSQLFGNAFITKKCKRTAR</sequence>
<protein>
    <submittedName>
        <fullName evidence="1">Uncharacterized protein</fullName>
    </submittedName>
</protein>
<dbReference type="EMBL" id="GGEC01071400">
    <property type="protein sequence ID" value="MBX51884.1"/>
    <property type="molecule type" value="Transcribed_RNA"/>
</dbReference>